<protein>
    <submittedName>
        <fullName evidence="12">Reductive dehalogenase</fullName>
    </submittedName>
</protein>
<evidence type="ECO:0000256" key="3">
    <source>
        <dbReference type="ARBA" id="ARBA00022485"/>
    </source>
</evidence>
<keyword evidence="6" id="KW-0677">Repeat</keyword>
<keyword evidence="3" id="KW-0004">4Fe-4S</keyword>
<evidence type="ECO:0000256" key="8">
    <source>
        <dbReference type="ARBA" id="ARBA00023014"/>
    </source>
</evidence>
<keyword evidence="8" id="KW-0411">Iron-sulfur</keyword>
<evidence type="ECO:0000256" key="9">
    <source>
        <dbReference type="ARBA" id="ARBA00023136"/>
    </source>
</evidence>
<dbReference type="NCBIfam" id="TIGR01409">
    <property type="entry name" value="TAT_signal_seq"/>
    <property type="match status" value="1"/>
</dbReference>
<dbReference type="Proteomes" id="UP000185934">
    <property type="component" value="Chromosome"/>
</dbReference>
<evidence type="ECO:0000256" key="1">
    <source>
        <dbReference type="ARBA" id="ARBA00004236"/>
    </source>
</evidence>
<evidence type="ECO:0000256" key="2">
    <source>
        <dbReference type="ARBA" id="ARBA00022475"/>
    </source>
</evidence>
<evidence type="ECO:0000256" key="10">
    <source>
        <dbReference type="ARBA" id="ARBA00029374"/>
    </source>
</evidence>
<dbReference type="STRING" id="1839801.Dform_01603"/>
<dbReference type="GO" id="GO:0046872">
    <property type="term" value="F:metal ion binding"/>
    <property type="evidence" value="ECO:0007669"/>
    <property type="project" value="UniProtKB-KW"/>
</dbReference>
<accession>A0A1P8F8Y0</accession>
<dbReference type="InterPro" id="IPR017896">
    <property type="entry name" value="4Fe4S_Fe-S-bd"/>
</dbReference>
<reference evidence="13" key="1">
    <citation type="submission" date="2016-11" db="EMBL/GenBank/DDBJ databases">
        <title>Dehalogenimonas formicexedens sp. nov., a chlorinated alkane respiring bacterium isolated from contaminated groundwater.</title>
        <authorList>
            <person name="Key T.A."/>
            <person name="Bowman K.S."/>
            <person name="Lee I."/>
            <person name="Chun J."/>
            <person name="Albuquerque L."/>
            <person name="da Costa M.S."/>
            <person name="Rainey F.A."/>
            <person name="Moe W.M."/>
        </authorList>
    </citation>
    <scope>NUCLEOTIDE SEQUENCE [LARGE SCALE GENOMIC DNA]</scope>
    <source>
        <strain evidence="13">NSZ-14</strain>
    </source>
</reference>
<evidence type="ECO:0000256" key="4">
    <source>
        <dbReference type="ARBA" id="ARBA00022723"/>
    </source>
</evidence>
<comment type="cofactor">
    <cofactor evidence="10">
        <name>corrinoid</name>
        <dbReference type="ChEBI" id="CHEBI:33913"/>
    </cofactor>
</comment>
<evidence type="ECO:0000313" key="13">
    <source>
        <dbReference type="Proteomes" id="UP000185934"/>
    </source>
</evidence>
<dbReference type="Gene3D" id="3.30.70.20">
    <property type="match status" value="1"/>
</dbReference>
<proteinExistence type="predicted"/>
<dbReference type="EMBL" id="CP018258">
    <property type="protein sequence ID" value="APV44924.1"/>
    <property type="molecule type" value="Genomic_DNA"/>
</dbReference>
<evidence type="ECO:0000256" key="5">
    <source>
        <dbReference type="ARBA" id="ARBA00022729"/>
    </source>
</evidence>
<name>A0A1P8F8Y0_9CHLR</name>
<evidence type="ECO:0000259" key="11">
    <source>
        <dbReference type="PROSITE" id="PS51379"/>
    </source>
</evidence>
<feature type="domain" description="4Fe-4S ferredoxin-type" evidence="11">
    <location>
        <begin position="327"/>
        <end position="359"/>
    </location>
</feature>
<dbReference type="PROSITE" id="PS00198">
    <property type="entry name" value="4FE4S_FER_1"/>
    <property type="match status" value="1"/>
</dbReference>
<evidence type="ECO:0000256" key="6">
    <source>
        <dbReference type="ARBA" id="ARBA00022737"/>
    </source>
</evidence>
<dbReference type="InterPro" id="IPR006311">
    <property type="entry name" value="TAT_signal"/>
</dbReference>
<dbReference type="NCBIfam" id="TIGR02486">
    <property type="entry name" value="RDH"/>
    <property type="match status" value="1"/>
</dbReference>
<evidence type="ECO:0000313" key="12">
    <source>
        <dbReference type="EMBL" id="APV44924.1"/>
    </source>
</evidence>
<dbReference type="KEGG" id="dfo:Dform_01603"/>
<dbReference type="PROSITE" id="PS51379">
    <property type="entry name" value="4FE4S_FER_2"/>
    <property type="match status" value="1"/>
</dbReference>
<evidence type="ECO:0000256" key="7">
    <source>
        <dbReference type="ARBA" id="ARBA00023004"/>
    </source>
</evidence>
<keyword evidence="13" id="KW-1185">Reference proteome</keyword>
<keyword evidence="7" id="KW-0408">Iron</keyword>
<dbReference type="PANTHER" id="PTHR42827">
    <property type="entry name" value="IRON-SULFUR CLUSTER-BINDING PROTEIN-RELATED"/>
    <property type="match status" value="1"/>
</dbReference>
<dbReference type="InterPro" id="IPR019546">
    <property type="entry name" value="TAT_signal_bac_arc"/>
</dbReference>
<sequence length="468" mass="52107">MATFHSTLSRREFMKGLGLTGAGLGAAALVAPNFHDLDELASSADSHPTMPWWVKTREHEDITNEIDWDTFKAYDKTANPFPVVSAENVAMRAERDKKFDNDGIVQNLPGRNLRAVALADMVTGLQTAPPWDGPEITSPQSKGYTAWQDTPENNLQMVRAAVHLIGSNNAGALALNEHMLRIFDKGAISWEAGIDKGTLDSKKVYHIPDKCKYMLTYSIQQNYTQAKYQLRWDEETYGEGKLGQPMPLGRPTVHRAYGDGRYSDWMALRFVKNLGYGAYKAGVTANVALGIFSGLGEQGRSTYMMSPRNGLMNRITNYVITDLPLAATPPIDFGASKFCPQCKICAERCPSNAMSMESETTWDYGPGNRPGYKGWRMDWIKCQEMGAPSRCGVCHTLCPFNNPSEGIIHPVIRMTAANTGVFNKFFGEADRYFGYATPKTDAELEGWWTRDLSSWKGDVIHGTGQYKW</sequence>
<gene>
    <name evidence="12" type="ORF">Dform_01603</name>
</gene>
<keyword evidence="5" id="KW-0732">Signal</keyword>
<dbReference type="PROSITE" id="PS51318">
    <property type="entry name" value="TAT"/>
    <property type="match status" value="1"/>
</dbReference>
<dbReference type="PANTHER" id="PTHR42827:SF1">
    <property type="entry name" value="IRON-SULFUR CLUSTER-BINDING PROTEIN"/>
    <property type="match status" value="1"/>
</dbReference>
<keyword evidence="4" id="KW-0479">Metal-binding</keyword>
<keyword evidence="9" id="KW-0472">Membrane</keyword>
<dbReference type="GO" id="GO:0005886">
    <property type="term" value="C:plasma membrane"/>
    <property type="evidence" value="ECO:0007669"/>
    <property type="project" value="UniProtKB-SubCell"/>
</dbReference>
<dbReference type="SUPFAM" id="SSF54862">
    <property type="entry name" value="4Fe-4S ferredoxins"/>
    <property type="match status" value="1"/>
</dbReference>
<dbReference type="OrthoDB" id="143669at2"/>
<keyword evidence="2" id="KW-1003">Cell membrane</keyword>
<comment type="subcellular location">
    <subcellularLocation>
        <location evidence="1">Cell membrane</location>
    </subcellularLocation>
</comment>
<dbReference type="AlphaFoldDB" id="A0A1P8F8Y0"/>
<dbReference type="InterPro" id="IPR017900">
    <property type="entry name" value="4Fe4S_Fe_S_CS"/>
</dbReference>
<dbReference type="InterPro" id="IPR012832">
    <property type="entry name" value="RDH"/>
</dbReference>
<dbReference type="Pfam" id="PF13484">
    <property type="entry name" value="Fer4_16"/>
    <property type="match status" value="1"/>
</dbReference>
<organism evidence="12 13">
    <name type="scientific">Dehalogenimonas formicexedens</name>
    <dbReference type="NCBI Taxonomy" id="1839801"/>
    <lineage>
        <taxon>Bacteria</taxon>
        <taxon>Bacillati</taxon>
        <taxon>Chloroflexota</taxon>
        <taxon>Dehalococcoidia</taxon>
        <taxon>Dehalococcoidales</taxon>
        <taxon>Dehalococcoidaceae</taxon>
        <taxon>Dehalogenimonas</taxon>
    </lineage>
</organism>
<dbReference type="GO" id="GO:0051539">
    <property type="term" value="F:4 iron, 4 sulfur cluster binding"/>
    <property type="evidence" value="ECO:0007669"/>
    <property type="project" value="UniProtKB-KW"/>
</dbReference>
<dbReference type="RefSeq" id="WP_076004533.1">
    <property type="nucleotide sequence ID" value="NZ_CP018258.1"/>
</dbReference>